<dbReference type="InterPro" id="IPR029055">
    <property type="entry name" value="Ntn_hydrolases_N"/>
</dbReference>
<dbReference type="AlphaFoldDB" id="A0A3M0GH09"/>
<reference evidence="5 6" key="1">
    <citation type="submission" date="2018-10" db="EMBL/GenBank/DDBJ databases">
        <title>Dokdonia luteus sp. nov., isolated from sea water.</title>
        <authorList>
            <person name="Zhou L.Y."/>
            <person name="Du Z.J."/>
        </authorList>
    </citation>
    <scope>NUCLEOTIDE SEQUENCE [LARGE SCALE GENOMIC DNA]</scope>
    <source>
        <strain evidence="5 6">SH27</strain>
    </source>
</reference>
<comment type="caution">
    <text evidence="5">The sequence shown here is derived from an EMBL/GenBank/DDBJ whole genome shotgun (WGS) entry which is preliminary data.</text>
</comment>
<dbReference type="EMBL" id="REFV01000001">
    <property type="protein sequence ID" value="RMB63837.1"/>
    <property type="molecule type" value="Genomic_DNA"/>
</dbReference>
<keyword evidence="6" id="KW-1185">Reference proteome</keyword>
<dbReference type="InterPro" id="IPR051786">
    <property type="entry name" value="ASN_synthetase/amidase"/>
</dbReference>
<organism evidence="5 6">
    <name type="scientific">Dokdonia sinensis</name>
    <dbReference type="NCBI Taxonomy" id="2479847"/>
    <lineage>
        <taxon>Bacteria</taxon>
        <taxon>Pseudomonadati</taxon>
        <taxon>Bacteroidota</taxon>
        <taxon>Flavobacteriia</taxon>
        <taxon>Flavobacteriales</taxon>
        <taxon>Flavobacteriaceae</taxon>
        <taxon>Dokdonia</taxon>
    </lineage>
</organism>
<evidence type="ECO:0000313" key="6">
    <source>
        <dbReference type="Proteomes" id="UP000281985"/>
    </source>
</evidence>
<sequence length="568" mass="65902">MKSFVCIIRKSKFFQSDARFFVKEVCAQETKINFSGGSLRCTLENKWKGEEGISINGNTITLLEGLIYEHKKKYISKNTLEIFSKELNADRANIAHFNGDFRCSAINSSEVFFATNKIKSKDIFYFDNDEYLVFSSHISRIVEVLKKNQVKFTLDNDGAYLLLSYGYMLGNITPISEIKRLEPGCTATLTNEGLKILNYFKFTNRSDIELSENEWIEKLDSVFSKAIRNEFQKDLDHGFKHIVTLSGGMDSRMVLAYAKKLGYDDITTFCFSQSGHLEHKIAEEVAHFFNTDFKFVGLNGGEYLKEIDRPVQFNSGTVNYDGGSHVMYALSQIDLNQFGVLHTGQLGDGLLGTLLSGSNYVAPKRLKRLELREIEENVLPYVQDELKKYATHELFQLYNRGFNLVFNGYRMIEQNISFSSAFMDEDFIELCLTIPPSLRKNRELYIKWINRKCASAAHTRIASNAMRPLEKYLTYPFKVIPLILKYYNLFYFKIDPRRAVSMIPTKKWLHENKSLRNYQDDYFKNNLNLLDDYPKLLELCNSEYDRKYLQRFKVLTLLAVLNNFFNKS</sequence>
<dbReference type="RefSeq" id="WP_121915633.1">
    <property type="nucleotide sequence ID" value="NZ_REFV01000001.1"/>
</dbReference>
<evidence type="ECO:0000256" key="1">
    <source>
        <dbReference type="ARBA" id="ARBA00005187"/>
    </source>
</evidence>
<dbReference type="SUPFAM" id="SSF52402">
    <property type="entry name" value="Adenine nucleotide alpha hydrolases-like"/>
    <property type="match status" value="1"/>
</dbReference>
<accession>A0A3M0GH09</accession>
<evidence type="ECO:0000256" key="3">
    <source>
        <dbReference type="ARBA" id="ARBA00048741"/>
    </source>
</evidence>
<dbReference type="EC" id="6.3.5.4" evidence="2"/>
<dbReference type="Gene3D" id="3.40.50.620">
    <property type="entry name" value="HUPs"/>
    <property type="match status" value="1"/>
</dbReference>
<proteinExistence type="predicted"/>
<gene>
    <name evidence="5" type="ORF">EAX61_00140</name>
</gene>
<feature type="domain" description="Asparagine synthetase" evidence="4">
    <location>
        <begin position="221"/>
        <end position="355"/>
    </location>
</feature>
<dbReference type="Gene3D" id="3.60.20.10">
    <property type="entry name" value="Glutamine Phosphoribosylpyrophosphate, subunit 1, domain 1"/>
    <property type="match status" value="1"/>
</dbReference>
<dbReference type="OrthoDB" id="1551487at2"/>
<evidence type="ECO:0000313" key="5">
    <source>
        <dbReference type="EMBL" id="RMB63837.1"/>
    </source>
</evidence>
<name>A0A3M0GH09_9FLAO</name>
<dbReference type="Pfam" id="PF00733">
    <property type="entry name" value="Asn_synthase"/>
    <property type="match status" value="1"/>
</dbReference>
<dbReference type="SUPFAM" id="SSF56235">
    <property type="entry name" value="N-terminal nucleophile aminohydrolases (Ntn hydrolases)"/>
    <property type="match status" value="1"/>
</dbReference>
<dbReference type="Proteomes" id="UP000281985">
    <property type="component" value="Unassembled WGS sequence"/>
</dbReference>
<dbReference type="PANTHER" id="PTHR43284">
    <property type="entry name" value="ASPARAGINE SYNTHETASE (GLUTAMINE-HYDROLYZING)"/>
    <property type="match status" value="1"/>
</dbReference>
<evidence type="ECO:0000256" key="2">
    <source>
        <dbReference type="ARBA" id="ARBA00012737"/>
    </source>
</evidence>
<protein>
    <recommendedName>
        <fullName evidence="2">asparagine synthase (glutamine-hydrolyzing)</fullName>
        <ecNumber evidence="2">6.3.5.4</ecNumber>
    </recommendedName>
</protein>
<dbReference type="InterPro" id="IPR014729">
    <property type="entry name" value="Rossmann-like_a/b/a_fold"/>
</dbReference>
<comment type="pathway">
    <text evidence="1">Amino-acid biosynthesis; L-asparagine biosynthesis; L-asparagine from L-aspartate (L-Gln route): step 1/1.</text>
</comment>
<dbReference type="GO" id="GO:0004066">
    <property type="term" value="F:asparagine synthase (glutamine-hydrolyzing) activity"/>
    <property type="evidence" value="ECO:0007669"/>
    <property type="project" value="UniProtKB-EC"/>
</dbReference>
<dbReference type="InterPro" id="IPR001962">
    <property type="entry name" value="Asn_synthase"/>
</dbReference>
<dbReference type="PANTHER" id="PTHR43284:SF1">
    <property type="entry name" value="ASPARAGINE SYNTHETASE"/>
    <property type="match status" value="1"/>
</dbReference>
<evidence type="ECO:0000259" key="4">
    <source>
        <dbReference type="Pfam" id="PF00733"/>
    </source>
</evidence>
<dbReference type="GO" id="GO:0006529">
    <property type="term" value="P:asparagine biosynthetic process"/>
    <property type="evidence" value="ECO:0007669"/>
    <property type="project" value="InterPro"/>
</dbReference>
<comment type="catalytic activity">
    <reaction evidence="3">
        <text>L-aspartate + L-glutamine + ATP + H2O = L-asparagine + L-glutamate + AMP + diphosphate + H(+)</text>
        <dbReference type="Rhea" id="RHEA:12228"/>
        <dbReference type="ChEBI" id="CHEBI:15377"/>
        <dbReference type="ChEBI" id="CHEBI:15378"/>
        <dbReference type="ChEBI" id="CHEBI:29985"/>
        <dbReference type="ChEBI" id="CHEBI:29991"/>
        <dbReference type="ChEBI" id="CHEBI:30616"/>
        <dbReference type="ChEBI" id="CHEBI:33019"/>
        <dbReference type="ChEBI" id="CHEBI:58048"/>
        <dbReference type="ChEBI" id="CHEBI:58359"/>
        <dbReference type="ChEBI" id="CHEBI:456215"/>
        <dbReference type="EC" id="6.3.5.4"/>
    </reaction>
</comment>